<protein>
    <recommendedName>
        <fullName evidence="4">Mucin-7</fullName>
    </recommendedName>
</protein>
<feature type="compositionally biased region" description="Low complexity" evidence="1">
    <location>
        <begin position="413"/>
        <end position="424"/>
    </location>
</feature>
<accession>A0A1W5CXP7</accession>
<feature type="compositionally biased region" description="Low complexity" evidence="1">
    <location>
        <begin position="371"/>
        <end position="380"/>
    </location>
</feature>
<dbReference type="Proteomes" id="UP000192927">
    <property type="component" value="Unassembled WGS sequence"/>
</dbReference>
<feature type="region of interest" description="Disordered" evidence="1">
    <location>
        <begin position="1"/>
        <end position="577"/>
    </location>
</feature>
<feature type="compositionally biased region" description="Polar residues" evidence="1">
    <location>
        <begin position="449"/>
        <end position="469"/>
    </location>
</feature>
<organism evidence="2 3">
    <name type="scientific">Lasallia pustulata</name>
    <dbReference type="NCBI Taxonomy" id="136370"/>
    <lineage>
        <taxon>Eukaryota</taxon>
        <taxon>Fungi</taxon>
        <taxon>Dikarya</taxon>
        <taxon>Ascomycota</taxon>
        <taxon>Pezizomycotina</taxon>
        <taxon>Lecanoromycetes</taxon>
        <taxon>OSLEUM clade</taxon>
        <taxon>Umbilicariomycetidae</taxon>
        <taxon>Umbilicariales</taxon>
        <taxon>Umbilicariaceae</taxon>
        <taxon>Lasallia</taxon>
    </lineage>
</organism>
<name>A0A1W5CXP7_9LECA</name>
<feature type="compositionally biased region" description="Low complexity" evidence="1">
    <location>
        <begin position="19"/>
        <end position="28"/>
    </location>
</feature>
<proteinExistence type="predicted"/>
<feature type="compositionally biased region" description="Basic and acidic residues" evidence="1">
    <location>
        <begin position="328"/>
        <end position="342"/>
    </location>
</feature>
<feature type="compositionally biased region" description="Basic and acidic residues" evidence="1">
    <location>
        <begin position="164"/>
        <end position="173"/>
    </location>
</feature>
<feature type="compositionally biased region" description="Basic and acidic residues" evidence="1">
    <location>
        <begin position="527"/>
        <end position="547"/>
    </location>
</feature>
<sequence>MSDNRSSSGVRNLRAVFEPNTSTTSPPSRGRSPACSDTSRPRSKVRTSFVAVEPSGQQGLQLGLRKASSNGDSLFGIDGTHDAKTTHIKSPAKPSPVRMAEHVKTNGNGIAETAHSPANGEMPTAAIQPKGPNGALPTELTIQTDETSHANLDKPISGEDDENADLKPADPKDANAVSGGSALSPVTENLGQLLKGSPFQPESQESAAASVPAVSSPTEQSASPKKAKAQATPAKRNGKPREPTPAKSASTATAKATGSRPLTISTSKEATSASTASKPTAAGKSATTPKTPHTPKTLHTSDRKPSSTTHSPKQPTRSPRQPVSSRSSFKEPSKESSREKPGRSPVATKSATVAAPKPRQTSASESANANKKTTPTSPLSKPKPRSPTRPVRLPASATAPTAASAAKVAGGQPSRSPSRASISSNLGRKPSTLNKDRTLASSRGVPPGASSNQGRKTSRPSLPASSNASDKPKTRTSIGAPKAADQGFLARMMRPTASSTSKTHEKLEVKTPPKSQHLPLRPKRKSAVNEEKAKTPEQHVEEAKAPVEEEENVSTVGDVEGTADGSANGLSAAVAAG</sequence>
<evidence type="ECO:0000313" key="3">
    <source>
        <dbReference type="Proteomes" id="UP000192927"/>
    </source>
</evidence>
<dbReference type="AlphaFoldDB" id="A0A1W5CXP7"/>
<evidence type="ECO:0000256" key="1">
    <source>
        <dbReference type="SAM" id="MobiDB-lite"/>
    </source>
</evidence>
<dbReference type="EMBL" id="FWEW01000736">
    <property type="protein sequence ID" value="SLM35515.1"/>
    <property type="molecule type" value="Genomic_DNA"/>
</dbReference>
<evidence type="ECO:0000313" key="2">
    <source>
        <dbReference type="EMBL" id="SLM35515.1"/>
    </source>
</evidence>
<feature type="compositionally biased region" description="Polar residues" evidence="1">
    <location>
        <begin position="1"/>
        <end position="10"/>
    </location>
</feature>
<reference evidence="3" key="1">
    <citation type="submission" date="2017-03" db="EMBL/GenBank/DDBJ databases">
        <authorList>
            <person name="Sharma R."/>
            <person name="Thines M."/>
        </authorList>
    </citation>
    <scope>NUCLEOTIDE SEQUENCE [LARGE SCALE GENOMIC DNA]</scope>
</reference>
<feature type="compositionally biased region" description="Low complexity" evidence="1">
    <location>
        <begin position="265"/>
        <end position="298"/>
    </location>
</feature>
<keyword evidence="3" id="KW-1185">Reference proteome</keyword>
<evidence type="ECO:0008006" key="4">
    <source>
        <dbReference type="Google" id="ProtNLM"/>
    </source>
</evidence>
<feature type="compositionally biased region" description="Basic and acidic residues" evidence="1">
    <location>
        <begin position="502"/>
        <end position="511"/>
    </location>
</feature>
<feature type="compositionally biased region" description="Polar residues" evidence="1">
    <location>
        <begin position="359"/>
        <end position="370"/>
    </location>
</feature>
<feature type="compositionally biased region" description="Low complexity" evidence="1">
    <location>
        <begin position="245"/>
        <end position="257"/>
    </location>
</feature>
<feature type="compositionally biased region" description="Low complexity" evidence="1">
    <location>
        <begin position="200"/>
        <end position="235"/>
    </location>
</feature>
<feature type="compositionally biased region" description="Low complexity" evidence="1">
    <location>
        <begin position="388"/>
        <end position="406"/>
    </location>
</feature>
<feature type="compositionally biased region" description="Low complexity" evidence="1">
    <location>
        <begin position="315"/>
        <end position="327"/>
    </location>
</feature>